<feature type="region of interest" description="Disordered" evidence="1">
    <location>
        <begin position="1"/>
        <end position="24"/>
    </location>
</feature>
<gene>
    <name evidence="2" type="ORF">F7725_023412</name>
</gene>
<dbReference type="EMBL" id="JAAKFY010000007">
    <property type="protein sequence ID" value="KAF3855357.1"/>
    <property type="molecule type" value="Genomic_DNA"/>
</dbReference>
<comment type="caution">
    <text evidence="2">The sequence shown here is derived from an EMBL/GenBank/DDBJ whole genome shotgun (WGS) entry which is preliminary data.</text>
</comment>
<dbReference type="AlphaFoldDB" id="A0A7J5Z3J5"/>
<name>A0A7J5Z3J5_DISMA</name>
<protein>
    <submittedName>
        <fullName evidence="2">Uncharacterized protein</fullName>
    </submittedName>
</protein>
<evidence type="ECO:0000256" key="1">
    <source>
        <dbReference type="SAM" id="MobiDB-lite"/>
    </source>
</evidence>
<organism evidence="2 3">
    <name type="scientific">Dissostichus mawsoni</name>
    <name type="common">Antarctic cod</name>
    <dbReference type="NCBI Taxonomy" id="36200"/>
    <lineage>
        <taxon>Eukaryota</taxon>
        <taxon>Metazoa</taxon>
        <taxon>Chordata</taxon>
        <taxon>Craniata</taxon>
        <taxon>Vertebrata</taxon>
        <taxon>Euteleostomi</taxon>
        <taxon>Actinopterygii</taxon>
        <taxon>Neopterygii</taxon>
        <taxon>Teleostei</taxon>
        <taxon>Neoteleostei</taxon>
        <taxon>Acanthomorphata</taxon>
        <taxon>Eupercaria</taxon>
        <taxon>Perciformes</taxon>
        <taxon>Notothenioidei</taxon>
        <taxon>Nototheniidae</taxon>
        <taxon>Dissostichus</taxon>
    </lineage>
</organism>
<evidence type="ECO:0000313" key="2">
    <source>
        <dbReference type="EMBL" id="KAF3855357.1"/>
    </source>
</evidence>
<feature type="non-terminal residue" evidence="2">
    <location>
        <position position="1"/>
    </location>
</feature>
<dbReference type="Proteomes" id="UP000518266">
    <property type="component" value="Unassembled WGS sequence"/>
</dbReference>
<reference evidence="2 3" key="1">
    <citation type="submission" date="2020-03" db="EMBL/GenBank/DDBJ databases">
        <title>Dissostichus mawsoni Genome sequencing and assembly.</title>
        <authorList>
            <person name="Park H."/>
        </authorList>
    </citation>
    <scope>NUCLEOTIDE SEQUENCE [LARGE SCALE GENOMIC DNA]</scope>
    <source>
        <strain evidence="2">DM0001</strain>
        <tissue evidence="2">Muscle</tissue>
    </source>
</reference>
<dbReference type="OrthoDB" id="5600418at2759"/>
<sequence>MSLTRTPQQDSSALPQVSVSPLQSFSAGPSCKLLTKNAVWDASSGSLLQKLQADLPVLDISPFSVKRRALPGIAHREDAEALQ</sequence>
<accession>A0A7J5Z3J5</accession>
<keyword evidence="3" id="KW-1185">Reference proteome</keyword>
<evidence type="ECO:0000313" key="3">
    <source>
        <dbReference type="Proteomes" id="UP000518266"/>
    </source>
</evidence>
<proteinExistence type="predicted"/>